<reference evidence="2 3" key="1">
    <citation type="journal article" date="2014" name="PLoS Genet.">
        <title>Analysis of the Phlebiopsis gigantea genome, transcriptome and secretome provides insight into its pioneer colonization strategies of wood.</title>
        <authorList>
            <person name="Hori C."/>
            <person name="Ishida T."/>
            <person name="Igarashi K."/>
            <person name="Samejima M."/>
            <person name="Suzuki H."/>
            <person name="Master E."/>
            <person name="Ferreira P."/>
            <person name="Ruiz-Duenas F.J."/>
            <person name="Held B."/>
            <person name="Canessa P."/>
            <person name="Larrondo L.F."/>
            <person name="Schmoll M."/>
            <person name="Druzhinina I.S."/>
            <person name="Kubicek C.P."/>
            <person name="Gaskell J.A."/>
            <person name="Kersten P."/>
            <person name="St John F."/>
            <person name="Glasner J."/>
            <person name="Sabat G."/>
            <person name="Splinter BonDurant S."/>
            <person name="Syed K."/>
            <person name="Yadav J."/>
            <person name="Mgbeahuruike A.C."/>
            <person name="Kovalchuk A."/>
            <person name="Asiegbu F.O."/>
            <person name="Lackner G."/>
            <person name="Hoffmeister D."/>
            <person name="Rencoret J."/>
            <person name="Gutierrez A."/>
            <person name="Sun H."/>
            <person name="Lindquist E."/>
            <person name="Barry K."/>
            <person name="Riley R."/>
            <person name="Grigoriev I.V."/>
            <person name="Henrissat B."/>
            <person name="Kues U."/>
            <person name="Berka R.M."/>
            <person name="Martinez A.T."/>
            <person name="Covert S.F."/>
            <person name="Blanchette R.A."/>
            <person name="Cullen D."/>
        </authorList>
    </citation>
    <scope>NUCLEOTIDE SEQUENCE [LARGE SCALE GENOMIC DNA]</scope>
    <source>
        <strain evidence="2 3">11061_1 CR5-6</strain>
    </source>
</reference>
<organism evidence="2 3">
    <name type="scientific">Phlebiopsis gigantea (strain 11061_1 CR5-6)</name>
    <name type="common">White-rot fungus</name>
    <name type="synonym">Peniophora gigantea</name>
    <dbReference type="NCBI Taxonomy" id="745531"/>
    <lineage>
        <taxon>Eukaryota</taxon>
        <taxon>Fungi</taxon>
        <taxon>Dikarya</taxon>
        <taxon>Basidiomycota</taxon>
        <taxon>Agaricomycotina</taxon>
        <taxon>Agaricomycetes</taxon>
        <taxon>Polyporales</taxon>
        <taxon>Phanerochaetaceae</taxon>
        <taxon>Phlebiopsis</taxon>
    </lineage>
</organism>
<sequence>MSPTAASSGRPHKPVPHGFLPSPRPKEHPISDMGVRELRHRHVQNMKKLEEAGPSTSTYVQRINAEQAAIESRLVELGVDDIQKMLSDTNLNVDEQMNVDGQSLPPNNPRPISAKQRALEKYSVRIKESNTKSNSVFTFQEAMEIEREAHRVEMERKREHEQKAEDRRRRMGLPQTGERALTREEQEARVYAFMNYKPTESDLEDDDDSDDEDPASWFEDDQDDGRKGQDIIEPDYEDYSEVIRIDTTHIPRNDLFDHDGD</sequence>
<feature type="compositionally biased region" description="Basic and acidic residues" evidence="1">
    <location>
        <begin position="152"/>
        <end position="168"/>
    </location>
</feature>
<evidence type="ECO:0000313" key="3">
    <source>
        <dbReference type="Proteomes" id="UP000053257"/>
    </source>
</evidence>
<keyword evidence="3" id="KW-1185">Reference proteome</keyword>
<gene>
    <name evidence="2" type="ORF">PHLGIDRAFT_97222</name>
</gene>
<feature type="region of interest" description="Disordered" evidence="1">
    <location>
        <begin position="152"/>
        <end position="238"/>
    </location>
</feature>
<dbReference type="OrthoDB" id="68090at2759"/>
<dbReference type="Proteomes" id="UP000053257">
    <property type="component" value="Unassembled WGS sequence"/>
</dbReference>
<feature type="region of interest" description="Disordered" evidence="1">
    <location>
        <begin position="1"/>
        <end position="33"/>
    </location>
</feature>
<proteinExistence type="predicted"/>
<dbReference type="AlphaFoldDB" id="A0A0C3SED9"/>
<feature type="compositionally biased region" description="Basic and acidic residues" evidence="1">
    <location>
        <begin position="24"/>
        <end position="33"/>
    </location>
</feature>
<evidence type="ECO:0000256" key="1">
    <source>
        <dbReference type="SAM" id="MobiDB-lite"/>
    </source>
</evidence>
<dbReference type="EMBL" id="KN840438">
    <property type="protein sequence ID" value="KIP12657.1"/>
    <property type="molecule type" value="Genomic_DNA"/>
</dbReference>
<name>A0A0C3SED9_PHLG1</name>
<dbReference type="HOGENOM" id="CLU_107426_0_0_1"/>
<dbReference type="STRING" id="745531.A0A0C3SED9"/>
<protein>
    <submittedName>
        <fullName evidence="2">Uncharacterized protein</fullName>
    </submittedName>
</protein>
<evidence type="ECO:0000313" key="2">
    <source>
        <dbReference type="EMBL" id="KIP12657.1"/>
    </source>
</evidence>
<accession>A0A0C3SED9</accession>
<feature type="compositionally biased region" description="Acidic residues" evidence="1">
    <location>
        <begin position="201"/>
        <end position="223"/>
    </location>
</feature>